<dbReference type="Proteomes" id="UP000177268">
    <property type="component" value="Unassembled WGS sequence"/>
</dbReference>
<proteinExistence type="predicted"/>
<keyword evidence="1" id="KW-1133">Transmembrane helix</keyword>
<accession>A0A1F5ZI91</accession>
<keyword evidence="1" id="KW-0812">Transmembrane</keyword>
<organism evidence="2 3">
    <name type="scientific">Candidatus Gottesmanbacteria bacterium RBG_13_45_10</name>
    <dbReference type="NCBI Taxonomy" id="1798370"/>
    <lineage>
        <taxon>Bacteria</taxon>
        <taxon>Candidatus Gottesmaniibacteriota</taxon>
    </lineage>
</organism>
<dbReference type="STRING" id="1798370.A2Z00_03835"/>
<dbReference type="Pfam" id="PF13624">
    <property type="entry name" value="SurA_N_3"/>
    <property type="match status" value="1"/>
</dbReference>
<feature type="transmembrane region" description="Helical" evidence="1">
    <location>
        <begin position="45"/>
        <end position="62"/>
    </location>
</feature>
<dbReference type="InterPro" id="IPR027304">
    <property type="entry name" value="Trigger_fact/SurA_dom_sf"/>
</dbReference>
<sequence>MPRKKKTVASKRHEMIDTKTEDILSTSGVVPSVGLPKDGIFSKKWVYIVLGIVLIAGGYLFFNKGLLVVAVVNGKPIFRWDLNRVVMSRFGSQTLESMISEALVDDVAKKEGVTVTQADITAKENEIVGSLGSNVKIDDLLKYQGMTKADFESQIRLQLSVEKILGKSITITDGDVEDFIAKNEATFTATDEAGMRSQAREALFSQKISEKLQPWFTQLKQKATISRFLQ</sequence>
<dbReference type="PANTHER" id="PTHR47245">
    <property type="entry name" value="PEPTIDYLPROLYL ISOMERASE"/>
    <property type="match status" value="1"/>
</dbReference>
<evidence type="ECO:0000313" key="2">
    <source>
        <dbReference type="EMBL" id="OGG11827.1"/>
    </source>
</evidence>
<dbReference type="AlphaFoldDB" id="A0A1F5ZI91"/>
<gene>
    <name evidence="2" type="ORF">A2Z00_03835</name>
</gene>
<keyword evidence="1" id="KW-0472">Membrane</keyword>
<protein>
    <recommendedName>
        <fullName evidence="4">SurA N-terminal domain-containing protein</fullName>
    </recommendedName>
</protein>
<evidence type="ECO:0000313" key="3">
    <source>
        <dbReference type="Proteomes" id="UP000177268"/>
    </source>
</evidence>
<dbReference type="PANTHER" id="PTHR47245:SF2">
    <property type="entry name" value="PEPTIDYL-PROLYL CIS-TRANS ISOMERASE HP_0175-RELATED"/>
    <property type="match status" value="1"/>
</dbReference>
<evidence type="ECO:0008006" key="4">
    <source>
        <dbReference type="Google" id="ProtNLM"/>
    </source>
</evidence>
<comment type="caution">
    <text evidence="2">The sequence shown here is derived from an EMBL/GenBank/DDBJ whole genome shotgun (WGS) entry which is preliminary data.</text>
</comment>
<dbReference type="SUPFAM" id="SSF109998">
    <property type="entry name" value="Triger factor/SurA peptide-binding domain-like"/>
    <property type="match status" value="1"/>
</dbReference>
<evidence type="ECO:0000256" key="1">
    <source>
        <dbReference type="SAM" id="Phobius"/>
    </source>
</evidence>
<dbReference type="InterPro" id="IPR050245">
    <property type="entry name" value="PrsA_foldase"/>
</dbReference>
<name>A0A1F5ZI91_9BACT</name>
<dbReference type="EMBL" id="MFIZ01000014">
    <property type="protein sequence ID" value="OGG11827.1"/>
    <property type="molecule type" value="Genomic_DNA"/>
</dbReference>
<dbReference type="Gene3D" id="1.10.4030.10">
    <property type="entry name" value="Porin chaperone SurA, peptide-binding domain"/>
    <property type="match status" value="1"/>
</dbReference>
<reference evidence="2 3" key="1">
    <citation type="journal article" date="2016" name="Nat. Commun.">
        <title>Thousands of microbial genomes shed light on interconnected biogeochemical processes in an aquifer system.</title>
        <authorList>
            <person name="Anantharaman K."/>
            <person name="Brown C.T."/>
            <person name="Hug L.A."/>
            <person name="Sharon I."/>
            <person name="Castelle C.J."/>
            <person name="Probst A.J."/>
            <person name="Thomas B.C."/>
            <person name="Singh A."/>
            <person name="Wilkins M.J."/>
            <person name="Karaoz U."/>
            <person name="Brodie E.L."/>
            <person name="Williams K.H."/>
            <person name="Hubbard S.S."/>
            <person name="Banfield J.F."/>
        </authorList>
    </citation>
    <scope>NUCLEOTIDE SEQUENCE [LARGE SCALE GENOMIC DNA]</scope>
</reference>